<sequence length="182" mass="19181">MTVSSGAAAGEANLDKFFSDVEVIKANSGRSSLPPASANQRNPQIPSLPAAVRDLRAHMDADVARALKAKQIKQGLEALGSRTGPSQVAEDHRDAVARQYYTVTGEKPDEATVDAMAVAGGEGILTAALAGGAGGDCGKMRREGAFEGLERAFWSSIRYSWTWPCSWRAGAIKSTTSKARLT</sequence>
<name>A0A835QA81_VANPL</name>
<dbReference type="AlphaFoldDB" id="A0A835QA81"/>
<evidence type="ECO:0000313" key="3">
    <source>
        <dbReference type="Proteomes" id="UP000636800"/>
    </source>
</evidence>
<reference evidence="2 3" key="1">
    <citation type="journal article" date="2020" name="Nat. Food">
        <title>A phased Vanilla planifolia genome enables genetic improvement of flavour and production.</title>
        <authorList>
            <person name="Hasing T."/>
            <person name="Tang H."/>
            <person name="Brym M."/>
            <person name="Khazi F."/>
            <person name="Huang T."/>
            <person name="Chambers A.H."/>
        </authorList>
    </citation>
    <scope>NUCLEOTIDE SEQUENCE [LARGE SCALE GENOMIC DNA]</scope>
    <source>
        <tissue evidence="2">Leaf</tissue>
    </source>
</reference>
<dbReference type="InterPro" id="IPR006011">
    <property type="entry name" value="Syntaxin_N"/>
</dbReference>
<dbReference type="GO" id="GO:0016020">
    <property type="term" value="C:membrane"/>
    <property type="evidence" value="ECO:0007669"/>
    <property type="project" value="InterPro"/>
</dbReference>
<accession>A0A835QA81</accession>
<gene>
    <name evidence="2" type="ORF">HPP92_018621</name>
</gene>
<dbReference type="Proteomes" id="UP000636800">
    <property type="component" value="Unassembled WGS sequence"/>
</dbReference>
<protein>
    <recommendedName>
        <fullName evidence="1">Syntaxin N-terminal domain-containing protein</fullName>
    </recommendedName>
</protein>
<dbReference type="Pfam" id="PF00804">
    <property type="entry name" value="Syntaxin"/>
    <property type="match status" value="1"/>
</dbReference>
<dbReference type="OrthoDB" id="1921166at2759"/>
<evidence type="ECO:0000259" key="1">
    <source>
        <dbReference type="Pfam" id="PF00804"/>
    </source>
</evidence>
<feature type="domain" description="Syntaxin N-terminal" evidence="1">
    <location>
        <begin position="87"/>
        <end position="129"/>
    </location>
</feature>
<organism evidence="2 3">
    <name type="scientific">Vanilla planifolia</name>
    <name type="common">Vanilla</name>
    <dbReference type="NCBI Taxonomy" id="51239"/>
    <lineage>
        <taxon>Eukaryota</taxon>
        <taxon>Viridiplantae</taxon>
        <taxon>Streptophyta</taxon>
        <taxon>Embryophyta</taxon>
        <taxon>Tracheophyta</taxon>
        <taxon>Spermatophyta</taxon>
        <taxon>Magnoliopsida</taxon>
        <taxon>Liliopsida</taxon>
        <taxon>Asparagales</taxon>
        <taxon>Orchidaceae</taxon>
        <taxon>Vanilloideae</taxon>
        <taxon>Vanilleae</taxon>
        <taxon>Vanilla</taxon>
    </lineage>
</organism>
<dbReference type="EMBL" id="JADCNL010000009">
    <property type="protein sequence ID" value="KAG0467041.1"/>
    <property type="molecule type" value="Genomic_DNA"/>
</dbReference>
<evidence type="ECO:0000313" key="2">
    <source>
        <dbReference type="EMBL" id="KAG0467041.1"/>
    </source>
</evidence>
<comment type="caution">
    <text evidence="2">The sequence shown here is derived from an EMBL/GenBank/DDBJ whole genome shotgun (WGS) entry which is preliminary data.</text>
</comment>
<proteinExistence type="predicted"/>
<keyword evidence="3" id="KW-1185">Reference proteome</keyword>